<name>A0AA40X1M8_9GAMM</name>
<dbReference type="GO" id="GO:0005886">
    <property type="term" value="C:plasma membrane"/>
    <property type="evidence" value="ECO:0007669"/>
    <property type="project" value="UniProtKB-SubCell"/>
</dbReference>
<dbReference type="Proteomes" id="UP000192722">
    <property type="component" value="Unassembled WGS sequence"/>
</dbReference>
<keyword evidence="10" id="KW-1185">Reference proteome</keyword>
<comment type="caution">
    <text evidence="8">The sequence shown here is derived from an EMBL/GenBank/DDBJ whole genome shotgun (WGS) entry which is preliminary data.</text>
</comment>
<feature type="transmembrane region" description="Helical" evidence="6">
    <location>
        <begin position="274"/>
        <end position="295"/>
    </location>
</feature>
<gene>
    <name evidence="9" type="ORF">BS639_05160</name>
    <name evidence="8" type="ORF">ITX54_09615</name>
</gene>
<evidence type="ECO:0000313" key="10">
    <source>
        <dbReference type="Proteomes" id="UP000192722"/>
    </source>
</evidence>
<dbReference type="Pfam" id="PF05231">
    <property type="entry name" value="MASE1"/>
    <property type="match status" value="1"/>
</dbReference>
<keyword evidence="4 6" id="KW-1133">Transmembrane helix</keyword>
<reference evidence="8" key="3">
    <citation type="submission" date="2020-11" db="EMBL/GenBank/DDBJ databases">
        <authorList>
            <person name="Lee S.D."/>
        </authorList>
    </citation>
    <scope>NUCLEOTIDE SEQUENCE</scope>
    <source>
        <strain evidence="8">SAP-2</strain>
    </source>
</reference>
<proteinExistence type="predicted"/>
<dbReference type="RefSeq" id="WP_084982409.1">
    <property type="nucleotide sequence ID" value="NZ_CBCSCF010000011.1"/>
</dbReference>
<evidence type="ECO:0000256" key="5">
    <source>
        <dbReference type="ARBA" id="ARBA00023136"/>
    </source>
</evidence>
<protein>
    <submittedName>
        <fullName evidence="8">MASE1 domain-containing protein</fullName>
    </submittedName>
</protein>
<evidence type="ECO:0000256" key="4">
    <source>
        <dbReference type="ARBA" id="ARBA00022989"/>
    </source>
</evidence>
<evidence type="ECO:0000256" key="1">
    <source>
        <dbReference type="ARBA" id="ARBA00004651"/>
    </source>
</evidence>
<feature type="transmembrane region" description="Helical" evidence="6">
    <location>
        <begin position="31"/>
        <end position="49"/>
    </location>
</feature>
<dbReference type="Proteomes" id="UP000705283">
    <property type="component" value="Unassembled WGS sequence"/>
</dbReference>
<evidence type="ECO:0000256" key="2">
    <source>
        <dbReference type="ARBA" id="ARBA00022475"/>
    </source>
</evidence>
<dbReference type="EMBL" id="JADMKS010000003">
    <property type="protein sequence ID" value="MBF6636908.1"/>
    <property type="molecule type" value="Genomic_DNA"/>
</dbReference>
<dbReference type="AlphaFoldDB" id="A0AA40X1M8"/>
<organism evidence="8 11">
    <name type="scientific">Rouxiella silvae</name>
    <dbReference type="NCBI Taxonomy" id="1646373"/>
    <lineage>
        <taxon>Bacteria</taxon>
        <taxon>Pseudomonadati</taxon>
        <taxon>Pseudomonadota</taxon>
        <taxon>Gammaproteobacteria</taxon>
        <taxon>Enterobacterales</taxon>
        <taxon>Yersiniaceae</taxon>
        <taxon>Rouxiella</taxon>
    </lineage>
</organism>
<feature type="transmembrane region" description="Helical" evidence="6">
    <location>
        <begin position="238"/>
        <end position="254"/>
    </location>
</feature>
<keyword evidence="3 6" id="KW-0812">Transmembrane</keyword>
<feature type="transmembrane region" description="Helical" evidence="6">
    <location>
        <begin position="185"/>
        <end position="201"/>
    </location>
</feature>
<evidence type="ECO:0000256" key="6">
    <source>
        <dbReference type="SAM" id="Phobius"/>
    </source>
</evidence>
<keyword evidence="5 6" id="KW-0472">Membrane</keyword>
<comment type="subcellular location">
    <subcellularLocation>
        <location evidence="1">Cell membrane</location>
        <topology evidence="1">Multi-pass membrane protein</topology>
    </subcellularLocation>
</comment>
<dbReference type="EMBL" id="MRWD01000009">
    <property type="protein sequence ID" value="ORJ22236.1"/>
    <property type="molecule type" value="Genomic_DNA"/>
</dbReference>
<evidence type="ECO:0000256" key="3">
    <source>
        <dbReference type="ARBA" id="ARBA00022692"/>
    </source>
</evidence>
<keyword evidence="2" id="KW-1003">Cell membrane</keyword>
<reference evidence="8" key="4">
    <citation type="submission" date="2022-09" db="EMBL/GenBank/DDBJ databases">
        <title>Rouxiella aceris sp. nov., isolated from tree sap and emended description of the genus Rhouxiella.</title>
        <authorList>
            <person name="Kim I.S."/>
        </authorList>
    </citation>
    <scope>NUCLEOTIDE SEQUENCE</scope>
    <source>
        <strain evidence="8">SAP-2</strain>
    </source>
</reference>
<sequence length="426" mass="47064">MIKWAFPLKWLLFSLSYLSLAFICLETRDNGSLSSSIWLPAGLTLGVLCTTSVSRWPIWLVSAGILHVFASYLHDRPMDIALIFAINDLMILCFNAMIWQSAIKGSASVNNLTAMTIFISIVLGTSAVGGMINVYLLRLLSYPIVFSHFTSSSISNATGCLAMAPLFVVNQLSQLSVNKRTHSRSLLLMSSILILSVAIFLPESDFDQSVPAIEFSLYLLFGMTLLSSLFINEKRLSFLYVALALIISITTIYHRGPFSADYYDNGSGVTASQLYLLAIFISGLLVRSGITDIYLAKKHSDQQLLLAYSATPTQFHYQFKINVSLQKIIWSDPASQLIKFPANLLATPAQLLGRMTPEDRIIFSPWFDGTNKTTATPFSQSLSLVLTDSTFSDTHIALLCDHDNTANIYVNGVLIVYQNNLSQAGR</sequence>
<evidence type="ECO:0000259" key="7">
    <source>
        <dbReference type="Pfam" id="PF05231"/>
    </source>
</evidence>
<evidence type="ECO:0000313" key="11">
    <source>
        <dbReference type="Proteomes" id="UP000705283"/>
    </source>
</evidence>
<reference evidence="9 10" key="2">
    <citation type="journal article" date="2017" name="Int. J. Syst. Evol. Microbiol.">
        <title>Rouxiella badensis sp. nov. and Rouxiella silvae sp. nov. isolated from peat bog soil in Germany and emendation of the genus description.</title>
        <authorList>
            <person name="Le Fleche-Mateos A."/>
            <person name="Kugler J.H."/>
            <person name="Hansen S.H."/>
            <person name="Syldatk C."/>
            <person name="Hausmann R."/>
            <person name="Lomprez F."/>
            <person name="Vandenbogaert M."/>
            <person name="Manuguerra J.C."/>
            <person name="Grimont P.A."/>
        </authorList>
    </citation>
    <scope>NUCLEOTIDE SEQUENCE [LARGE SCALE GENOMIC DNA]</scope>
    <source>
        <strain evidence="9 10">213</strain>
    </source>
</reference>
<dbReference type="InterPro" id="IPR007895">
    <property type="entry name" value="MASE1"/>
</dbReference>
<feature type="transmembrane region" description="Helical" evidence="6">
    <location>
        <begin position="111"/>
        <end position="134"/>
    </location>
</feature>
<feature type="domain" description="MASE1" evidence="7">
    <location>
        <begin position="13"/>
        <end position="287"/>
    </location>
</feature>
<reference evidence="9" key="1">
    <citation type="submission" date="2016-12" db="EMBL/GenBank/DDBJ databases">
        <authorList>
            <person name="Le Fleche-Mateos A."/>
        </authorList>
    </citation>
    <scope>NUCLEOTIDE SEQUENCE</scope>
    <source>
        <strain evidence="9">213</strain>
    </source>
</reference>
<feature type="transmembrane region" description="Helical" evidence="6">
    <location>
        <begin position="213"/>
        <end position="231"/>
    </location>
</feature>
<feature type="transmembrane region" description="Helical" evidence="6">
    <location>
        <begin position="80"/>
        <end position="99"/>
    </location>
</feature>
<evidence type="ECO:0000313" key="8">
    <source>
        <dbReference type="EMBL" id="MBF6636908.1"/>
    </source>
</evidence>
<evidence type="ECO:0000313" key="9">
    <source>
        <dbReference type="EMBL" id="ORJ22236.1"/>
    </source>
</evidence>
<accession>A0AA40X1M8</accession>